<dbReference type="AlphaFoldDB" id="A0A918V8M5"/>
<organism evidence="1 2">
    <name type="scientific">Streptomyces echinoruber</name>
    <dbReference type="NCBI Taxonomy" id="68898"/>
    <lineage>
        <taxon>Bacteria</taxon>
        <taxon>Bacillati</taxon>
        <taxon>Actinomycetota</taxon>
        <taxon>Actinomycetes</taxon>
        <taxon>Kitasatosporales</taxon>
        <taxon>Streptomycetaceae</taxon>
        <taxon>Streptomyces</taxon>
    </lineage>
</organism>
<evidence type="ECO:0000313" key="1">
    <source>
        <dbReference type="EMBL" id="GGZ78861.1"/>
    </source>
</evidence>
<evidence type="ECO:0000313" key="2">
    <source>
        <dbReference type="Proteomes" id="UP000623010"/>
    </source>
</evidence>
<comment type="caution">
    <text evidence="1">The sequence shown here is derived from an EMBL/GenBank/DDBJ whole genome shotgun (WGS) entry which is preliminary data.</text>
</comment>
<dbReference type="Proteomes" id="UP000623010">
    <property type="component" value="Unassembled WGS sequence"/>
</dbReference>
<protein>
    <submittedName>
        <fullName evidence="1">Uncharacterized protein</fullName>
    </submittedName>
</protein>
<reference evidence="1" key="1">
    <citation type="journal article" date="2014" name="Int. J. Syst. Evol. Microbiol.">
        <title>Complete genome sequence of Corynebacterium casei LMG S-19264T (=DSM 44701T), isolated from a smear-ripened cheese.</title>
        <authorList>
            <consortium name="US DOE Joint Genome Institute (JGI-PGF)"/>
            <person name="Walter F."/>
            <person name="Albersmeier A."/>
            <person name="Kalinowski J."/>
            <person name="Ruckert C."/>
        </authorList>
    </citation>
    <scope>NUCLEOTIDE SEQUENCE</scope>
    <source>
        <strain evidence="1">JCM 5016</strain>
    </source>
</reference>
<sequence>MRLERGATGFWDYGGEPAPEIDLSLLRSACWEAARRIGGRVGEVVRAEMSSFHSVTVTGRAKTPVVLCHAHLPVIAFADVPPVPGQPLSGFVGAPPWADSFAAAGFRCLSVEELSTPMSRVDVAELAQAELAQIRYWRPEVLSDLLFNWWD</sequence>
<name>A0A918V8M5_9ACTN</name>
<dbReference type="RefSeq" id="WP_190056574.1">
    <property type="nucleotide sequence ID" value="NZ_BMWH01000004.1"/>
</dbReference>
<proteinExistence type="predicted"/>
<accession>A0A918V8M5</accession>
<keyword evidence="2" id="KW-1185">Reference proteome</keyword>
<reference evidence="1" key="2">
    <citation type="submission" date="2020-09" db="EMBL/GenBank/DDBJ databases">
        <authorList>
            <person name="Sun Q."/>
            <person name="Ohkuma M."/>
        </authorList>
    </citation>
    <scope>NUCLEOTIDE SEQUENCE</scope>
    <source>
        <strain evidence="1">JCM 5016</strain>
    </source>
</reference>
<gene>
    <name evidence="1" type="ORF">GCM10010389_15480</name>
</gene>
<dbReference type="EMBL" id="BMWH01000004">
    <property type="protein sequence ID" value="GGZ78861.1"/>
    <property type="molecule type" value="Genomic_DNA"/>
</dbReference>